<feature type="region of interest" description="Disordered" evidence="1">
    <location>
        <begin position="220"/>
        <end position="241"/>
    </location>
</feature>
<evidence type="ECO:0000313" key="4">
    <source>
        <dbReference type="Proteomes" id="UP001224775"/>
    </source>
</evidence>
<evidence type="ECO:0000256" key="1">
    <source>
        <dbReference type="SAM" id="MobiDB-lite"/>
    </source>
</evidence>
<name>A0AAD8Y7Y2_9STRA</name>
<gene>
    <name evidence="2" type="ORF">QTG54_008501</name>
    <name evidence="3" type="ORF">QTG54_008511</name>
</gene>
<sequence>MTRSTRRATEVAARAQESAQQDYSYLDALAAAAIKQKDLAAPFWWWVFPSKNDHNKEKFKEYASPSLLTTIIGCDGGDFENAFFEGKGSHQSKEKYLQDHFDVATVHLRKEVLLINFRKGAVYDHTTAREQLLERDLFIDKGLQEALDCMKGGCSRESTHMFIRKLRKVAAEECARLAFESMYGPITHAQLSRLLPSSSDDKPSMQDQFTHSPALVDAYESEVGSDGGSSSAQMALVVSKA</sequence>
<evidence type="ECO:0000313" key="3">
    <source>
        <dbReference type="EMBL" id="KAK1740416.1"/>
    </source>
</evidence>
<dbReference type="EMBL" id="JATAAI010000015">
    <property type="protein sequence ID" value="KAK1740416.1"/>
    <property type="molecule type" value="Genomic_DNA"/>
</dbReference>
<evidence type="ECO:0000313" key="2">
    <source>
        <dbReference type="EMBL" id="KAK1740406.1"/>
    </source>
</evidence>
<keyword evidence="4" id="KW-1185">Reference proteome</keyword>
<comment type="caution">
    <text evidence="3">The sequence shown here is derived from an EMBL/GenBank/DDBJ whole genome shotgun (WGS) entry which is preliminary data.</text>
</comment>
<reference evidence="3" key="1">
    <citation type="submission" date="2023-06" db="EMBL/GenBank/DDBJ databases">
        <title>Survivors Of The Sea: Transcriptome response of Skeletonema marinoi to long-term dormancy.</title>
        <authorList>
            <person name="Pinder M.I.M."/>
            <person name="Kourtchenko O."/>
            <person name="Robertson E.K."/>
            <person name="Larsson T."/>
            <person name="Maumus F."/>
            <person name="Osuna-Cruz C.M."/>
            <person name="Vancaester E."/>
            <person name="Stenow R."/>
            <person name="Vandepoele K."/>
            <person name="Ploug H."/>
            <person name="Bruchert V."/>
            <person name="Godhe A."/>
            <person name="Topel M."/>
        </authorList>
    </citation>
    <scope>NUCLEOTIDE SEQUENCE</scope>
    <source>
        <strain evidence="3">R05AC</strain>
    </source>
</reference>
<proteinExistence type="predicted"/>
<dbReference type="EMBL" id="JATAAI010000015">
    <property type="protein sequence ID" value="KAK1740406.1"/>
    <property type="molecule type" value="Genomic_DNA"/>
</dbReference>
<accession>A0AAD8Y7Y2</accession>
<organism evidence="3 4">
    <name type="scientific">Skeletonema marinoi</name>
    <dbReference type="NCBI Taxonomy" id="267567"/>
    <lineage>
        <taxon>Eukaryota</taxon>
        <taxon>Sar</taxon>
        <taxon>Stramenopiles</taxon>
        <taxon>Ochrophyta</taxon>
        <taxon>Bacillariophyta</taxon>
        <taxon>Coscinodiscophyceae</taxon>
        <taxon>Thalassiosirophycidae</taxon>
        <taxon>Thalassiosirales</taxon>
        <taxon>Skeletonemataceae</taxon>
        <taxon>Skeletonema</taxon>
        <taxon>Skeletonema marinoi-dohrnii complex</taxon>
    </lineage>
</organism>
<protein>
    <submittedName>
        <fullName evidence="3">Uncharacterized protein</fullName>
    </submittedName>
</protein>
<dbReference type="AlphaFoldDB" id="A0AAD8Y7Y2"/>
<dbReference type="Proteomes" id="UP001224775">
    <property type="component" value="Unassembled WGS sequence"/>
</dbReference>